<accession>A0A8T3YQ09</accession>
<dbReference type="AlphaFoldDB" id="A0A8T3YQ09"/>
<comment type="caution">
    <text evidence="1">The sequence shown here is derived from an EMBL/GenBank/DDBJ whole genome shotgun (WGS) entry which is preliminary data.</text>
</comment>
<reference evidence="1" key="1">
    <citation type="submission" date="2020-07" db="EMBL/GenBank/DDBJ databases">
        <title>Huge and variable diversity of episymbiotic CPR bacteria and DPANN archaea in groundwater ecosystems.</title>
        <authorList>
            <person name="He C.Y."/>
            <person name="Keren R."/>
            <person name="Whittaker M."/>
            <person name="Farag I.F."/>
            <person name="Doudna J."/>
            <person name="Cate J.H.D."/>
            <person name="Banfield J.F."/>
        </authorList>
    </citation>
    <scope>NUCLEOTIDE SEQUENCE</scope>
    <source>
        <strain evidence="1">NC_groundwater_1296_Ag_S-0.2um_52_80</strain>
    </source>
</reference>
<evidence type="ECO:0000313" key="1">
    <source>
        <dbReference type="EMBL" id="MBI4210831.1"/>
    </source>
</evidence>
<evidence type="ECO:0000313" key="2">
    <source>
        <dbReference type="Proteomes" id="UP000732298"/>
    </source>
</evidence>
<protein>
    <submittedName>
        <fullName evidence="1">Uncharacterized protein</fullName>
    </submittedName>
</protein>
<proteinExistence type="predicted"/>
<dbReference type="Proteomes" id="UP000732298">
    <property type="component" value="Unassembled WGS sequence"/>
</dbReference>
<dbReference type="EMBL" id="JACQPB010000044">
    <property type="protein sequence ID" value="MBI4210831.1"/>
    <property type="molecule type" value="Genomic_DNA"/>
</dbReference>
<gene>
    <name evidence="1" type="ORF">HY544_04980</name>
</gene>
<name>A0A8T3YQ09_9ARCH</name>
<sequence>MLQINTSFMPYRLVLSRKEPVKLKVTIRNAGGEEMLASYEIRLPPMLSLDKSGFRGAHTNRIGSFASGAEITEYFEIHARPMTQKGEHTINIKAYEHYNNYEFVKRQYKKDLGLVVDE</sequence>
<organism evidence="1 2">
    <name type="scientific">Candidatus Iainarchaeum sp</name>
    <dbReference type="NCBI Taxonomy" id="3101447"/>
    <lineage>
        <taxon>Archaea</taxon>
        <taxon>Candidatus Iainarchaeota</taxon>
        <taxon>Candidatus Iainarchaeia</taxon>
        <taxon>Candidatus Iainarchaeales</taxon>
        <taxon>Candidatus Iainarchaeaceae</taxon>
        <taxon>Candidatus Iainarchaeum</taxon>
    </lineage>
</organism>